<evidence type="ECO:0000256" key="1">
    <source>
        <dbReference type="ARBA" id="ARBA00009229"/>
    </source>
</evidence>
<feature type="binding site" evidence="4">
    <location>
        <begin position="203"/>
        <end position="204"/>
    </location>
    <ligand>
        <name>substrate</name>
    </ligand>
</feature>
<dbReference type="EMBL" id="FZMP01000012">
    <property type="protein sequence ID" value="SNQ59178.1"/>
    <property type="molecule type" value="Genomic_DNA"/>
</dbReference>
<comment type="function">
    <text evidence="4">Catalyzes the isomerization of ribose 1,5-bisphosphate (R15P) to ribulose 1,5-bisphosphate (RuBP), the CO(2) acceptor and substrate for RubisCO. Functions in an archaeal AMP degradation pathway, together with AMP phosphorylase and RubisCO.</text>
</comment>
<reference evidence="6" key="1">
    <citation type="submission" date="2017-06" db="EMBL/GenBank/DDBJ databases">
        <authorList>
            <person name="Cremers G."/>
        </authorList>
    </citation>
    <scope>NUCLEOTIDE SEQUENCE [LARGE SCALE GENOMIC DNA]</scope>
</reference>
<feature type="binding site" evidence="4">
    <location>
        <position position="229"/>
    </location>
    <ligand>
        <name>substrate</name>
    </ligand>
</feature>
<dbReference type="InterPro" id="IPR011559">
    <property type="entry name" value="Initiation_fac_2B_a/b/d"/>
</dbReference>
<evidence type="ECO:0000313" key="5">
    <source>
        <dbReference type="EMBL" id="SNQ59178.1"/>
    </source>
</evidence>
<feature type="binding site" evidence="4">
    <location>
        <begin position="17"/>
        <end position="20"/>
    </location>
    <ligand>
        <name>substrate</name>
    </ligand>
</feature>
<keyword evidence="6" id="KW-1185">Reference proteome</keyword>
<comment type="miscellaneous">
    <text evidence="4">Reaction proceeds via a cis-phosphoenolate intermediate.</text>
</comment>
<evidence type="ECO:0000256" key="3">
    <source>
        <dbReference type="ARBA" id="ARBA00023277"/>
    </source>
</evidence>
<dbReference type="RefSeq" id="WP_096203591.1">
    <property type="nucleotide sequence ID" value="NZ_FZMP01000012.1"/>
</dbReference>
<dbReference type="STRING" id="1392998.ANME2D_02075"/>
<dbReference type="FunFam" id="1.20.120.420:FF:000011">
    <property type="entry name" value="Ribose 1,5-bisphosphate isomerase"/>
    <property type="match status" value="1"/>
</dbReference>
<comment type="caution">
    <text evidence="4">Lacks conserved residue(s) required for the propagation of feature annotation.</text>
</comment>
<keyword evidence="2 4" id="KW-0413">Isomerase</keyword>
<dbReference type="NCBIfam" id="TIGR00524">
    <property type="entry name" value="eIF-2B_rel"/>
    <property type="match status" value="1"/>
</dbReference>
<dbReference type="GO" id="GO:0019323">
    <property type="term" value="P:pentose catabolic process"/>
    <property type="evidence" value="ECO:0007669"/>
    <property type="project" value="UniProtKB-UniRule"/>
</dbReference>
<dbReference type="Gene3D" id="3.40.50.10470">
    <property type="entry name" value="Translation initiation factor eif-2b, domain 2"/>
    <property type="match status" value="1"/>
</dbReference>
<dbReference type="GO" id="GO:0019509">
    <property type="term" value="P:L-methionine salvage from methylthioadenosine"/>
    <property type="evidence" value="ECO:0007669"/>
    <property type="project" value="TreeGrafter"/>
</dbReference>
<dbReference type="GO" id="GO:0046523">
    <property type="term" value="F:S-methyl-5-thioribose-1-phosphate isomerase activity"/>
    <property type="evidence" value="ECO:0007669"/>
    <property type="project" value="TreeGrafter"/>
</dbReference>
<dbReference type="Gene3D" id="1.20.120.420">
    <property type="entry name" value="translation initiation factor eif-2b, domain 1"/>
    <property type="match status" value="1"/>
</dbReference>
<dbReference type="HAMAP" id="MF_02230">
    <property type="entry name" value="R15P_isomerase"/>
    <property type="match status" value="1"/>
</dbReference>
<dbReference type="InterPro" id="IPR027363">
    <property type="entry name" value="M1Pi_N"/>
</dbReference>
<proteinExistence type="inferred from homology"/>
<dbReference type="AlphaFoldDB" id="A0A284VIT8"/>
<accession>A0A284VIT8</accession>
<dbReference type="PANTHER" id="PTHR43475:SF2">
    <property type="entry name" value="RIBOSE 1,5-BISPHOSPHATE ISOMERASE"/>
    <property type="match status" value="1"/>
</dbReference>
<feature type="active site" description="Proton acceptor" evidence="4">
    <location>
        <position position="124"/>
    </location>
</feature>
<dbReference type="InterPro" id="IPR000649">
    <property type="entry name" value="IF-2B-related"/>
</dbReference>
<evidence type="ECO:0000313" key="6">
    <source>
        <dbReference type="Proteomes" id="UP000218615"/>
    </source>
</evidence>
<gene>
    <name evidence="5" type="ORF">MNV_1090011</name>
</gene>
<dbReference type="InterPro" id="IPR037171">
    <property type="entry name" value="NagB/RpiA_transferase-like"/>
</dbReference>
<dbReference type="OrthoDB" id="27639at2157"/>
<dbReference type="GO" id="GO:0043917">
    <property type="term" value="F:ribose 1,5-bisphosphate isomerase activity"/>
    <property type="evidence" value="ECO:0007669"/>
    <property type="project" value="UniProtKB-UniRule"/>
</dbReference>
<dbReference type="InterPro" id="IPR005250">
    <property type="entry name" value="R15Pi"/>
</dbReference>
<dbReference type="Proteomes" id="UP000218615">
    <property type="component" value="Unassembled WGS sequence"/>
</dbReference>
<feature type="active site" description="Proton donor" evidence="4">
    <location>
        <position position="193"/>
    </location>
</feature>
<sequence length="310" mass="34473">MKQLKETAEKIKSMEIRGAGKIARTAASELRDYAARLEAKYLDDFNKKMKYAAELLVSTRPTAVSLPNAIRWVMRYKGENVDEAKADIKKLADEFITNSENAVRKIGEIGARRVQDGDTIMTHCNSSAAISIMAQAHAQGKDINVIATESRPRWQGLLTIKQLDKLGIDATLIVDSAVRFFMKDVDLVIMGADAVTVNGSVINKIGTSQIALAANESRKNVVIAAETYKFSPRSILGELVEIEERASEEVISREKLDELSNVRVRNPAFDVTPREYIDLICTEVGAFPPEMAYIIIKDFLGWEIEEMNST</sequence>
<dbReference type="SUPFAM" id="SSF100950">
    <property type="entry name" value="NagB/RpiA/CoA transferase-like"/>
    <property type="match status" value="1"/>
</dbReference>
<dbReference type="NCBIfam" id="TIGR00511">
    <property type="entry name" value="ribulose_e2b2"/>
    <property type="match status" value="1"/>
</dbReference>
<organism evidence="5 6">
    <name type="scientific">Candidatus Methanoperedens nitratireducens</name>
    <dbReference type="NCBI Taxonomy" id="1392998"/>
    <lineage>
        <taxon>Archaea</taxon>
        <taxon>Methanobacteriati</taxon>
        <taxon>Methanobacteriota</taxon>
        <taxon>Stenosarchaea group</taxon>
        <taxon>Methanomicrobia</taxon>
        <taxon>Methanosarcinales</taxon>
        <taxon>ANME-2 cluster</taxon>
        <taxon>Candidatus Methanoperedentaceae</taxon>
        <taxon>Candidatus Methanoperedens</taxon>
    </lineage>
</organism>
<dbReference type="Pfam" id="PF01008">
    <property type="entry name" value="IF-2B"/>
    <property type="match status" value="1"/>
</dbReference>
<dbReference type="FunFam" id="3.40.50.10470:FF:000019">
    <property type="entry name" value="Ribose 1,5-bisphosphate isomerase"/>
    <property type="match status" value="1"/>
</dbReference>
<comment type="similarity">
    <text evidence="1 4">Belongs to the eIF-2B alpha/beta/delta subunits family. R15P isomerase subfamily.</text>
</comment>
<name>A0A284VIT8_9EURY</name>
<keyword evidence="3 4" id="KW-0119">Carbohydrate metabolism</keyword>
<dbReference type="EC" id="5.3.1.29" evidence="4"/>
<dbReference type="InterPro" id="IPR042529">
    <property type="entry name" value="IF_2B-like_C"/>
</dbReference>
<feature type="binding site" evidence="4">
    <location>
        <position position="60"/>
    </location>
    <ligand>
        <name>substrate</name>
    </ligand>
</feature>
<evidence type="ECO:0000256" key="4">
    <source>
        <dbReference type="HAMAP-Rule" id="MF_02230"/>
    </source>
</evidence>
<dbReference type="PANTHER" id="PTHR43475">
    <property type="entry name" value="METHYLTHIORIBOSE-1-PHOSPHATE ISOMERASE"/>
    <property type="match status" value="1"/>
</dbReference>
<comment type="catalytic activity">
    <reaction evidence="4">
        <text>alpha-D-ribose 1,5-bisphosphate = D-ribulose 1,5-bisphosphate</text>
        <dbReference type="Rhea" id="RHEA:32243"/>
        <dbReference type="ChEBI" id="CHEBI:57870"/>
        <dbReference type="ChEBI" id="CHEBI:68688"/>
        <dbReference type="EC" id="5.3.1.29"/>
    </reaction>
</comment>
<evidence type="ECO:0000256" key="2">
    <source>
        <dbReference type="ARBA" id="ARBA00023235"/>
    </source>
</evidence>
<protein>
    <recommendedName>
        <fullName evidence="4">Ribose 1,5-bisphosphate isomerase</fullName>
        <shortName evidence="4">R15P isomerase</shortName>
        <shortName evidence="4">R15Pi</shortName>
        <ecNumber evidence="4">5.3.1.29</ecNumber>
    </recommendedName>
    <alternativeName>
        <fullName evidence="4">Ribulose 1,5-bisphosphate synthase</fullName>
        <shortName evidence="4">RuBP synthase</shortName>
    </alternativeName>
</protein>